<evidence type="ECO:0000256" key="6">
    <source>
        <dbReference type="ARBA" id="ARBA00022989"/>
    </source>
</evidence>
<keyword evidence="8" id="KW-0975">Bacterial flagellum</keyword>
<comment type="subcellular location">
    <subcellularLocation>
        <location evidence="1">Bacterial flagellum basal body</location>
    </subcellularLocation>
    <subcellularLocation>
        <location evidence="2">Cell membrane</location>
        <topology evidence="2">Multi-pass membrane protein</topology>
    </subcellularLocation>
</comment>
<evidence type="ECO:0000256" key="3">
    <source>
        <dbReference type="ARBA" id="ARBA00007971"/>
    </source>
</evidence>
<dbReference type="EMBL" id="VGIY01000413">
    <property type="protein sequence ID" value="MBM3318599.1"/>
    <property type="molecule type" value="Genomic_DNA"/>
</dbReference>
<evidence type="ECO:0000313" key="13">
    <source>
        <dbReference type="EMBL" id="MBM3318599.1"/>
    </source>
</evidence>
<comment type="similarity">
    <text evidence="3">Belongs to the FliF family.</text>
</comment>
<keyword evidence="13" id="KW-0282">Flagellum</keyword>
<evidence type="ECO:0000256" key="1">
    <source>
        <dbReference type="ARBA" id="ARBA00004117"/>
    </source>
</evidence>
<accession>A0A938BN29</accession>
<gene>
    <name evidence="13" type="primary">fliF</name>
    <name evidence="13" type="ORF">FJY75_12180</name>
</gene>
<evidence type="ECO:0000313" key="14">
    <source>
        <dbReference type="Proteomes" id="UP000748308"/>
    </source>
</evidence>
<evidence type="ECO:0000256" key="10">
    <source>
        <dbReference type="SAM" id="Phobius"/>
    </source>
</evidence>
<sequence length="447" mass="48627">EYTVLYGNLDPEDAGAVVEELRSQSVAYKLANGGRTVLVPTARVYDTRLALASSGLPNKTSQGYELLDSSKLGWTDFMQKLQFRRALEGEIARTIQSIEAVGQARVHIVMPEPSLFSQESRRPTASVMLKLRPGAGVREADVRGIVHLVASSVEGLSPEQVTVIDTRGRLLSSPRDPQDMFGSTNDQLALAANIEEGLARKAQTALEQVLGPNKAVVRVAADIDFERAERTRETFDAESPVVRSEQRSEQTTPEAGTIESATTNYEISKTIERIVATPGSIRRLTASVVVDGTYRAAPTGERSYVPRAADEMQKLSGLIKNAIGFDAQRGDQLTVENLPFDDTETERVRLALEQGQRAERMRDIGGIALSAVIGLGALFLLWRMVGRARAGLAQAQQSLRLDAGVEAGQALLPRKGGEAVLAERRLRQASQESPEAVARVVRTWLAE</sequence>
<reference evidence="13" key="1">
    <citation type="submission" date="2019-03" db="EMBL/GenBank/DDBJ databases">
        <title>Lake Tanganyika Metagenome-Assembled Genomes (MAGs).</title>
        <authorList>
            <person name="Tran P."/>
        </authorList>
    </citation>
    <scope>NUCLEOTIDE SEQUENCE</scope>
    <source>
        <strain evidence="13">M_DeepCast_400m_m2_100</strain>
    </source>
</reference>
<keyword evidence="13" id="KW-0966">Cell projection</keyword>
<evidence type="ECO:0000256" key="4">
    <source>
        <dbReference type="ARBA" id="ARBA00022475"/>
    </source>
</evidence>
<keyword evidence="6 10" id="KW-1133">Transmembrane helix</keyword>
<feature type="domain" description="Flagellar M-ring C-terminal" evidence="12">
    <location>
        <begin position="206"/>
        <end position="254"/>
    </location>
</feature>
<keyword evidence="4" id="KW-1003">Cell membrane</keyword>
<dbReference type="PANTHER" id="PTHR30046">
    <property type="entry name" value="FLAGELLAR M-RING PROTEIN"/>
    <property type="match status" value="1"/>
</dbReference>
<dbReference type="InterPro" id="IPR043427">
    <property type="entry name" value="YscJ/FliF"/>
</dbReference>
<dbReference type="GO" id="GO:0005886">
    <property type="term" value="C:plasma membrane"/>
    <property type="evidence" value="ECO:0007669"/>
    <property type="project" value="UniProtKB-SubCell"/>
</dbReference>
<keyword evidence="13" id="KW-0969">Cilium</keyword>
<dbReference type="NCBIfam" id="TIGR00206">
    <property type="entry name" value="fliF"/>
    <property type="match status" value="1"/>
</dbReference>
<dbReference type="PRINTS" id="PR01009">
    <property type="entry name" value="FLGMRINGFLIF"/>
</dbReference>
<evidence type="ECO:0000256" key="5">
    <source>
        <dbReference type="ARBA" id="ARBA00022692"/>
    </source>
</evidence>
<keyword evidence="7 10" id="KW-0472">Membrane</keyword>
<feature type="transmembrane region" description="Helical" evidence="10">
    <location>
        <begin position="364"/>
        <end position="382"/>
    </location>
</feature>
<proteinExistence type="inferred from homology"/>
<evidence type="ECO:0000256" key="9">
    <source>
        <dbReference type="SAM" id="MobiDB-lite"/>
    </source>
</evidence>
<feature type="domain" description="Flagellar M-ring N-terminal" evidence="11">
    <location>
        <begin position="1"/>
        <end position="172"/>
    </location>
</feature>
<comment type="caution">
    <text evidence="13">The sequence shown here is derived from an EMBL/GenBank/DDBJ whole genome shotgun (WGS) entry which is preliminary data.</text>
</comment>
<evidence type="ECO:0000259" key="11">
    <source>
        <dbReference type="Pfam" id="PF01514"/>
    </source>
</evidence>
<dbReference type="InterPro" id="IPR000067">
    <property type="entry name" value="FlgMring_FliF"/>
</dbReference>
<evidence type="ECO:0000256" key="2">
    <source>
        <dbReference type="ARBA" id="ARBA00004651"/>
    </source>
</evidence>
<dbReference type="Proteomes" id="UP000748308">
    <property type="component" value="Unassembled WGS sequence"/>
</dbReference>
<protein>
    <submittedName>
        <fullName evidence="13">Flagellar M-ring protein FliF</fullName>
    </submittedName>
</protein>
<dbReference type="PANTHER" id="PTHR30046:SF0">
    <property type="entry name" value="FLAGELLAR M-RING PROTEIN"/>
    <property type="match status" value="1"/>
</dbReference>
<name>A0A938BN29_UNCEI</name>
<dbReference type="InterPro" id="IPR013556">
    <property type="entry name" value="Flag_M-ring_C"/>
</dbReference>
<evidence type="ECO:0000259" key="12">
    <source>
        <dbReference type="Pfam" id="PF08345"/>
    </source>
</evidence>
<dbReference type="Gene3D" id="3.30.300.30">
    <property type="match status" value="1"/>
</dbReference>
<organism evidence="13 14">
    <name type="scientific">Eiseniibacteriota bacterium</name>
    <dbReference type="NCBI Taxonomy" id="2212470"/>
    <lineage>
        <taxon>Bacteria</taxon>
        <taxon>Candidatus Eiseniibacteriota</taxon>
    </lineage>
</organism>
<dbReference type="GO" id="GO:0003774">
    <property type="term" value="F:cytoskeletal motor activity"/>
    <property type="evidence" value="ECO:0007669"/>
    <property type="project" value="InterPro"/>
</dbReference>
<feature type="non-terminal residue" evidence="13">
    <location>
        <position position="1"/>
    </location>
</feature>
<keyword evidence="5 10" id="KW-0812">Transmembrane</keyword>
<dbReference type="Pfam" id="PF01514">
    <property type="entry name" value="YscJ_FliF"/>
    <property type="match status" value="1"/>
</dbReference>
<evidence type="ECO:0000256" key="8">
    <source>
        <dbReference type="ARBA" id="ARBA00023143"/>
    </source>
</evidence>
<dbReference type="AlphaFoldDB" id="A0A938BN29"/>
<evidence type="ECO:0000256" key="7">
    <source>
        <dbReference type="ARBA" id="ARBA00023136"/>
    </source>
</evidence>
<dbReference type="GO" id="GO:0071973">
    <property type="term" value="P:bacterial-type flagellum-dependent cell motility"/>
    <property type="evidence" value="ECO:0007669"/>
    <property type="project" value="InterPro"/>
</dbReference>
<dbReference type="InterPro" id="IPR045851">
    <property type="entry name" value="AMP-bd_C_sf"/>
</dbReference>
<feature type="domain" description="Flagellar M-ring C-terminal" evidence="12">
    <location>
        <begin position="259"/>
        <end position="340"/>
    </location>
</feature>
<dbReference type="InterPro" id="IPR006182">
    <property type="entry name" value="FliF_N_dom"/>
</dbReference>
<dbReference type="GO" id="GO:0009431">
    <property type="term" value="C:bacterial-type flagellum basal body, MS ring"/>
    <property type="evidence" value="ECO:0007669"/>
    <property type="project" value="InterPro"/>
</dbReference>
<dbReference type="Pfam" id="PF08345">
    <property type="entry name" value="YscJ_FliF_C"/>
    <property type="match status" value="2"/>
</dbReference>
<feature type="region of interest" description="Disordered" evidence="9">
    <location>
        <begin position="234"/>
        <end position="256"/>
    </location>
</feature>